<dbReference type="InterPro" id="IPR018825">
    <property type="entry name" value="DUF2427"/>
</dbReference>
<keyword evidence="1" id="KW-0175">Coiled coil</keyword>
<feature type="coiled-coil region" evidence="1">
    <location>
        <begin position="27"/>
        <end position="54"/>
    </location>
</feature>
<dbReference type="OrthoDB" id="4005299at2759"/>
<feature type="transmembrane region" description="Helical" evidence="3">
    <location>
        <begin position="508"/>
        <end position="533"/>
    </location>
</feature>
<dbReference type="Pfam" id="PF10355">
    <property type="entry name" value="Ytp1"/>
    <property type="match status" value="1"/>
</dbReference>
<organism evidence="5 6">
    <name type="scientific">Cryomyces minteri</name>
    <dbReference type="NCBI Taxonomy" id="331657"/>
    <lineage>
        <taxon>Eukaryota</taxon>
        <taxon>Fungi</taxon>
        <taxon>Dikarya</taxon>
        <taxon>Ascomycota</taxon>
        <taxon>Pezizomycotina</taxon>
        <taxon>Dothideomycetes</taxon>
        <taxon>Dothideomycetes incertae sedis</taxon>
        <taxon>Cryomyces</taxon>
    </lineage>
</organism>
<gene>
    <name evidence="5" type="ORF">B0A49_09941</name>
</gene>
<dbReference type="Pfam" id="PF10348">
    <property type="entry name" value="DUF2427"/>
    <property type="match status" value="1"/>
</dbReference>
<evidence type="ECO:0000256" key="3">
    <source>
        <dbReference type="SAM" id="Phobius"/>
    </source>
</evidence>
<feature type="transmembrane region" description="Helical" evidence="3">
    <location>
        <begin position="866"/>
        <end position="883"/>
    </location>
</feature>
<feature type="transmembrane region" description="Helical" evidence="3">
    <location>
        <begin position="903"/>
        <end position="921"/>
    </location>
</feature>
<evidence type="ECO:0000313" key="5">
    <source>
        <dbReference type="EMBL" id="TKA71964.1"/>
    </source>
</evidence>
<evidence type="ECO:0000256" key="2">
    <source>
        <dbReference type="SAM" id="MobiDB-lite"/>
    </source>
</evidence>
<feature type="region of interest" description="Disordered" evidence="2">
    <location>
        <begin position="607"/>
        <end position="639"/>
    </location>
</feature>
<keyword evidence="3" id="KW-0812">Transmembrane</keyword>
<dbReference type="AlphaFoldDB" id="A0A4U0X669"/>
<feature type="transmembrane region" description="Helical" evidence="3">
    <location>
        <begin position="553"/>
        <end position="571"/>
    </location>
</feature>
<keyword evidence="3" id="KW-0472">Membrane</keyword>
<feature type="transmembrane region" description="Helical" evidence="3">
    <location>
        <begin position="440"/>
        <end position="458"/>
    </location>
</feature>
<proteinExistence type="predicted"/>
<dbReference type="PANTHER" id="PTHR31685">
    <property type="entry name" value="INTEGRAL MEMBRANE PROTEIN (AFU_ORTHOLOGUE AFUA_6G12730)-RELATED"/>
    <property type="match status" value="1"/>
</dbReference>
<feature type="domain" description="SPX" evidence="4">
    <location>
        <begin position="1"/>
        <end position="406"/>
    </location>
</feature>
<dbReference type="STRING" id="331657.A0A4U0X669"/>
<dbReference type="InterPro" id="IPR018827">
    <property type="entry name" value="YTP1_C"/>
</dbReference>
<feature type="transmembrane region" description="Helical" evidence="3">
    <location>
        <begin position="703"/>
        <end position="722"/>
    </location>
</feature>
<keyword evidence="6" id="KW-1185">Reference proteome</keyword>
<feature type="compositionally biased region" description="Basic and acidic residues" evidence="2">
    <location>
        <begin position="607"/>
        <end position="624"/>
    </location>
</feature>
<feature type="transmembrane region" description="Helical" evidence="3">
    <location>
        <begin position="933"/>
        <end position="951"/>
    </location>
</feature>
<feature type="transmembrane region" description="Helical" evidence="3">
    <location>
        <begin position="742"/>
        <end position="763"/>
    </location>
</feature>
<dbReference type="PANTHER" id="PTHR31685:SF3">
    <property type="entry name" value="INTEGRAL MEMBRANE PROTEIN (AFU_ORTHOLOGUE AFUA_6G12730)"/>
    <property type="match status" value="1"/>
</dbReference>
<protein>
    <recommendedName>
        <fullName evidence="4">SPX domain-containing protein</fullName>
    </recommendedName>
</protein>
<comment type="caution">
    <text evidence="5">The sequence shown here is derived from an EMBL/GenBank/DDBJ whole genome shotgun (WGS) entry which is preliminary data.</text>
</comment>
<evidence type="ECO:0000313" key="6">
    <source>
        <dbReference type="Proteomes" id="UP000308768"/>
    </source>
</evidence>
<evidence type="ECO:0000256" key="1">
    <source>
        <dbReference type="SAM" id="Coils"/>
    </source>
</evidence>
<evidence type="ECO:0000259" key="4">
    <source>
        <dbReference type="PROSITE" id="PS51382"/>
    </source>
</evidence>
<keyword evidence="3" id="KW-1133">Transmembrane helix</keyword>
<feature type="transmembrane region" description="Helical" evidence="3">
    <location>
        <begin position="966"/>
        <end position="990"/>
    </location>
</feature>
<reference evidence="5 6" key="1">
    <citation type="submission" date="2017-03" db="EMBL/GenBank/DDBJ databases">
        <title>Genomes of endolithic fungi from Antarctica.</title>
        <authorList>
            <person name="Coleine C."/>
            <person name="Masonjones S."/>
            <person name="Stajich J.E."/>
        </authorList>
    </citation>
    <scope>NUCLEOTIDE SEQUENCE [LARGE SCALE GENOMIC DNA]</scope>
    <source>
        <strain evidence="5 6">CCFEE 5187</strain>
    </source>
</reference>
<dbReference type="Pfam" id="PF03105">
    <property type="entry name" value="SPX"/>
    <property type="match status" value="1"/>
</dbReference>
<dbReference type="PROSITE" id="PS51382">
    <property type="entry name" value="SPX"/>
    <property type="match status" value="1"/>
</dbReference>
<accession>A0A4U0X669</accession>
<dbReference type="InterPro" id="IPR004331">
    <property type="entry name" value="SPX_dom"/>
</dbReference>
<sequence length="1010" mass="111987">MKFGHQYSEALQQAGFPSHWANSAISYRQLKKCIKKVEKELSQLGLDKETMNQLMKSFDEDALAEEVAEHRAEGISNVLDLLVSHADGNVSMEQHARLCQYLLPQPSSGSTALHPKLLFAVDPETGEPLNACLSPETKTQLQQLAISRQLANVSITELSDDGEDGALVTSEKSKNDVSILTQNYIQFHSSPGTMLASRRALTLQGEKLTFMQAFKYRDGGMKGSSTTFATVQRRHTRTRRMIEVPLTSDAEFFTILENGLTDLETLQAREQGQLSKSIEELGSILQRVAEPPRTLHRRDRNRWREIFQLYMDSAIFFSTNELDHGERTYEDAKRQLEHFSAELKANDVVQRFKKRDSRAALDQFMQINWSVLQNMHFHELNLKAMSKILKKFDKRTAFGVATTFPSALAPKSVLTQHTAKAICYQVSKELIPIVPLTGRILNAASAALLLGALPLAVAHGHDASSAMNVASAHIGHGNSTSNSTHAVPLAPPSYFSVSEHAGPMYGHIFLMVLAWVVVLPVAVMFINAFGMLAGVIYRHQTPDLYENNSHNKAGWAVTWIAVAWVAMGILGRYKKRTKSVSATTRPSQAVDIQALAQYQRVQGLRMPDEGRWSRDSGQGTERDSASLCSDSRSHSLESVPQDLPEIRDHYHSDEGFDDDEDAEKRGFLHYTAVDRLLSRKAPRIAFGRVTTVVHVLHSVVERVVLILGFLGLASGAVVYGGIFIHNDIFGGLAHFVKGGIFFWYGFVALGRWTGCFSEYGWAWNIKPSINGRISRAPSAEFTESFLIFFYGASNVFLEHLGAWEGAWSAQDLEHVSITIIFFGGGLLGMLVESRSIRDLLNTSVLAAKDEQVSQDEEWREPRTYRISLNPLPGLVILLLGLMMSSHHQHSMVSTMVHKQWGTLFVGAALARAVTYLLMYLSPPTSHMPSRPPSELVCAFCLISGGLIFMGSNKNTVEALEAYGLDAMFIFTVTMGLTALLMAWATVVVAIKGWALRREGKLSIASPTSLA</sequence>
<name>A0A4U0X669_9PEZI</name>
<dbReference type="Proteomes" id="UP000308768">
    <property type="component" value="Unassembled WGS sequence"/>
</dbReference>
<dbReference type="EMBL" id="NAJN01000531">
    <property type="protein sequence ID" value="TKA71964.1"/>
    <property type="molecule type" value="Genomic_DNA"/>
</dbReference>